<evidence type="ECO:0000256" key="4">
    <source>
        <dbReference type="ARBA" id="ARBA00022692"/>
    </source>
</evidence>
<dbReference type="OrthoDB" id="9806440at2"/>
<gene>
    <name evidence="8" type="ORF">GRAN_0574</name>
</gene>
<sequence length="89" mass="9804">MGTDAVVALGRSMLMEVIILTAPILLIAIAVSLVVNIAQVLTSLQDQTLSTVPRLLATGTALFILMPWMWRHLSTYTVQLLSDFHRVLE</sequence>
<keyword evidence="3" id="KW-1003">Cell membrane</keyword>
<feature type="transmembrane region" description="Helical" evidence="7">
    <location>
        <begin position="52"/>
        <end position="70"/>
    </location>
</feature>
<dbReference type="GO" id="GO:0009306">
    <property type="term" value="P:protein secretion"/>
    <property type="evidence" value="ECO:0007669"/>
    <property type="project" value="InterPro"/>
</dbReference>
<dbReference type="AlphaFoldDB" id="A0A4V1L5X3"/>
<name>A0A4V1L5X3_9BACT</name>
<dbReference type="EMBL" id="RDSM01000001">
    <property type="protein sequence ID" value="RXH57264.1"/>
    <property type="molecule type" value="Genomic_DNA"/>
</dbReference>
<feature type="transmembrane region" description="Helical" evidence="7">
    <location>
        <begin position="17"/>
        <end position="40"/>
    </location>
</feature>
<dbReference type="RefSeq" id="WP_128911460.1">
    <property type="nucleotide sequence ID" value="NZ_RDSM01000001.1"/>
</dbReference>
<evidence type="ECO:0000256" key="6">
    <source>
        <dbReference type="ARBA" id="ARBA00023136"/>
    </source>
</evidence>
<evidence type="ECO:0000256" key="7">
    <source>
        <dbReference type="SAM" id="Phobius"/>
    </source>
</evidence>
<evidence type="ECO:0000256" key="5">
    <source>
        <dbReference type="ARBA" id="ARBA00022989"/>
    </source>
</evidence>
<dbReference type="PANTHER" id="PTHR34040">
    <property type="entry name" value="FLAGELLAR BIOSYNTHETIC PROTEIN FLIQ"/>
    <property type="match status" value="1"/>
</dbReference>
<comment type="caution">
    <text evidence="8">The sequence shown here is derived from an EMBL/GenBank/DDBJ whole genome shotgun (WGS) entry which is preliminary data.</text>
</comment>
<evidence type="ECO:0000256" key="1">
    <source>
        <dbReference type="ARBA" id="ARBA00004651"/>
    </source>
</evidence>
<dbReference type="Proteomes" id="UP000289437">
    <property type="component" value="Unassembled WGS sequence"/>
</dbReference>
<evidence type="ECO:0000313" key="9">
    <source>
        <dbReference type="Proteomes" id="UP000289437"/>
    </source>
</evidence>
<protein>
    <submittedName>
        <fullName evidence="8">Export protein FliQ, family 3</fullName>
    </submittedName>
</protein>
<accession>A0A4V1L5X3</accession>
<reference evidence="8 9" key="1">
    <citation type="submission" date="2018-11" db="EMBL/GenBank/DDBJ databases">
        <authorList>
            <person name="Mardanov A.V."/>
            <person name="Ravin N.V."/>
            <person name="Dedysh S.N."/>
        </authorList>
    </citation>
    <scope>NUCLEOTIDE SEQUENCE [LARGE SCALE GENOMIC DNA]</scope>
    <source>
        <strain evidence="8 9">AF10</strain>
    </source>
</reference>
<organism evidence="8 9">
    <name type="scientific">Granulicella sibirica</name>
    <dbReference type="NCBI Taxonomy" id="2479048"/>
    <lineage>
        <taxon>Bacteria</taxon>
        <taxon>Pseudomonadati</taxon>
        <taxon>Acidobacteriota</taxon>
        <taxon>Terriglobia</taxon>
        <taxon>Terriglobales</taxon>
        <taxon>Acidobacteriaceae</taxon>
        <taxon>Granulicella</taxon>
    </lineage>
</organism>
<dbReference type="Pfam" id="PF01313">
    <property type="entry name" value="Bac_export_3"/>
    <property type="match status" value="1"/>
</dbReference>
<comment type="subcellular location">
    <subcellularLocation>
        <location evidence="1">Cell membrane</location>
        <topology evidence="1">Multi-pass membrane protein</topology>
    </subcellularLocation>
</comment>
<keyword evidence="4 7" id="KW-0812">Transmembrane</keyword>
<dbReference type="PIRSF" id="PIRSF004669">
    <property type="entry name" value="FliQ"/>
    <property type="match status" value="1"/>
</dbReference>
<keyword evidence="5 7" id="KW-1133">Transmembrane helix</keyword>
<evidence type="ECO:0000313" key="8">
    <source>
        <dbReference type="EMBL" id="RXH57264.1"/>
    </source>
</evidence>
<evidence type="ECO:0000256" key="3">
    <source>
        <dbReference type="ARBA" id="ARBA00022475"/>
    </source>
</evidence>
<proteinExistence type="inferred from homology"/>
<dbReference type="PANTHER" id="PTHR34040:SF2">
    <property type="entry name" value="FLAGELLAR BIOSYNTHETIC PROTEIN FLIQ"/>
    <property type="match status" value="1"/>
</dbReference>
<reference evidence="9" key="2">
    <citation type="submission" date="2019-02" db="EMBL/GenBank/DDBJ databases">
        <title>Granulicella sibirica sp. nov., a psychrotolerant acidobacterium isolated from an organic soil layer in forested tundra, West Siberia.</title>
        <authorList>
            <person name="Oshkin I.Y."/>
            <person name="Kulichevskaya I.S."/>
            <person name="Rijpstra W.I.C."/>
            <person name="Sinninghe Damste J.S."/>
            <person name="Rakitin A.L."/>
            <person name="Ravin N.V."/>
            <person name="Dedysh S.N."/>
        </authorList>
    </citation>
    <scope>NUCLEOTIDE SEQUENCE [LARGE SCALE GENOMIC DNA]</scope>
    <source>
        <strain evidence="9">AF10</strain>
    </source>
</reference>
<keyword evidence="9" id="KW-1185">Reference proteome</keyword>
<comment type="similarity">
    <text evidence="2">Belongs to the FliQ/MopD/SpaQ family.</text>
</comment>
<dbReference type="GO" id="GO:0005886">
    <property type="term" value="C:plasma membrane"/>
    <property type="evidence" value="ECO:0007669"/>
    <property type="project" value="UniProtKB-SubCell"/>
</dbReference>
<dbReference type="InterPro" id="IPR002191">
    <property type="entry name" value="Bac_export_3"/>
</dbReference>
<keyword evidence="6 7" id="KW-0472">Membrane</keyword>
<dbReference type="PRINTS" id="PR00952">
    <property type="entry name" value="TYPE3IMQPROT"/>
</dbReference>
<evidence type="ECO:0000256" key="2">
    <source>
        <dbReference type="ARBA" id="ARBA00006156"/>
    </source>
</evidence>